<dbReference type="EMBL" id="JARAOO010000013">
    <property type="protein sequence ID" value="KAJ7947220.1"/>
    <property type="molecule type" value="Genomic_DNA"/>
</dbReference>
<sequence>MIHSVKEIYLTSYSLTQTCHSLYIRGYRGTTFSDWLGHASYHNMTQLKLDRCNYCCLLPSLGRVPSLKRLYIRGLGGLVTIGQDFYKNDDNSSLTTLFPSLEDLSFSDMPVWEEWSSFEGVQGDVFPRLRTLHLRNCPRLISDLPNHLPPLEYLYIGECPNLVSSLPRSPAIKLLGIESCESLKLSQHPEQEELPRSVRSLNIGGSVLVKSVFEAMAIYNNDFTTCLEKLSIIFLFLCHIISWRLSTRFIESTGNIPV</sequence>
<dbReference type="InterPro" id="IPR056789">
    <property type="entry name" value="LRR_R13L1-DRL21"/>
</dbReference>
<accession>A0AAD7PA13</accession>
<dbReference type="Proteomes" id="UP001163823">
    <property type="component" value="Chromosome 13"/>
</dbReference>
<organism evidence="2 3">
    <name type="scientific">Quillaja saponaria</name>
    <name type="common">Soap bark tree</name>
    <dbReference type="NCBI Taxonomy" id="32244"/>
    <lineage>
        <taxon>Eukaryota</taxon>
        <taxon>Viridiplantae</taxon>
        <taxon>Streptophyta</taxon>
        <taxon>Embryophyta</taxon>
        <taxon>Tracheophyta</taxon>
        <taxon>Spermatophyta</taxon>
        <taxon>Magnoliopsida</taxon>
        <taxon>eudicotyledons</taxon>
        <taxon>Gunneridae</taxon>
        <taxon>Pentapetalae</taxon>
        <taxon>rosids</taxon>
        <taxon>fabids</taxon>
        <taxon>Fabales</taxon>
        <taxon>Quillajaceae</taxon>
        <taxon>Quillaja</taxon>
    </lineage>
</organism>
<dbReference type="Gene3D" id="3.80.10.10">
    <property type="entry name" value="Ribonuclease Inhibitor"/>
    <property type="match status" value="2"/>
</dbReference>
<dbReference type="Pfam" id="PF25019">
    <property type="entry name" value="LRR_R13L1-DRL21"/>
    <property type="match status" value="1"/>
</dbReference>
<comment type="caution">
    <text evidence="2">The sequence shown here is derived from an EMBL/GenBank/DDBJ whole genome shotgun (WGS) entry which is preliminary data.</text>
</comment>
<evidence type="ECO:0000259" key="1">
    <source>
        <dbReference type="Pfam" id="PF25019"/>
    </source>
</evidence>
<dbReference type="SUPFAM" id="SSF52058">
    <property type="entry name" value="L domain-like"/>
    <property type="match status" value="1"/>
</dbReference>
<evidence type="ECO:0000313" key="2">
    <source>
        <dbReference type="EMBL" id="KAJ7947220.1"/>
    </source>
</evidence>
<protein>
    <submittedName>
        <fullName evidence="2">NB-ARC domain disease resistance protein</fullName>
    </submittedName>
</protein>
<gene>
    <name evidence="2" type="ORF">O6P43_032056</name>
</gene>
<feature type="domain" description="R13L1/DRL21-like LRR repeat region" evidence="1">
    <location>
        <begin position="15"/>
        <end position="74"/>
    </location>
</feature>
<dbReference type="PANTHER" id="PTHR47186">
    <property type="entry name" value="LEUCINE-RICH REPEAT-CONTAINING PROTEIN 57"/>
    <property type="match status" value="1"/>
</dbReference>
<keyword evidence="3" id="KW-1185">Reference proteome</keyword>
<dbReference type="InterPro" id="IPR032675">
    <property type="entry name" value="LRR_dom_sf"/>
</dbReference>
<reference evidence="2" key="1">
    <citation type="journal article" date="2023" name="Science">
        <title>Elucidation of the pathway for biosynthesis of saponin adjuvants from the soapbark tree.</title>
        <authorList>
            <person name="Reed J."/>
            <person name="Orme A."/>
            <person name="El-Demerdash A."/>
            <person name="Owen C."/>
            <person name="Martin L.B.B."/>
            <person name="Misra R.C."/>
            <person name="Kikuchi S."/>
            <person name="Rejzek M."/>
            <person name="Martin A.C."/>
            <person name="Harkess A."/>
            <person name="Leebens-Mack J."/>
            <person name="Louveau T."/>
            <person name="Stephenson M.J."/>
            <person name="Osbourn A."/>
        </authorList>
    </citation>
    <scope>NUCLEOTIDE SEQUENCE</scope>
    <source>
        <strain evidence="2">S10</strain>
    </source>
</reference>
<dbReference type="KEGG" id="qsa:O6P43_032056"/>
<name>A0AAD7PA13_QUISA</name>
<proteinExistence type="predicted"/>
<dbReference type="PANTHER" id="PTHR47186:SF3">
    <property type="entry name" value="OS09G0267800 PROTEIN"/>
    <property type="match status" value="1"/>
</dbReference>
<dbReference type="AlphaFoldDB" id="A0AAD7PA13"/>
<evidence type="ECO:0000313" key="3">
    <source>
        <dbReference type="Proteomes" id="UP001163823"/>
    </source>
</evidence>